<keyword evidence="10" id="KW-0813">Transport</keyword>
<dbReference type="GO" id="GO:0046872">
    <property type="term" value="F:metal ion binding"/>
    <property type="evidence" value="ECO:0007669"/>
    <property type="project" value="UniProtKB-KW"/>
</dbReference>
<feature type="binding site" evidence="10">
    <location>
        <position position="80"/>
    </location>
    <ligand>
        <name>Na(+)</name>
        <dbReference type="ChEBI" id="CHEBI:29101"/>
        <note>structural</note>
    </ligand>
</feature>
<evidence type="ECO:0000256" key="4">
    <source>
        <dbReference type="ARBA" id="ARBA00022989"/>
    </source>
</evidence>
<evidence type="ECO:0000256" key="3">
    <source>
        <dbReference type="ARBA" id="ARBA00022692"/>
    </source>
</evidence>
<feature type="binding site" evidence="10">
    <location>
        <position position="77"/>
    </location>
    <ligand>
        <name>Na(+)</name>
        <dbReference type="ChEBI" id="CHEBI:29101"/>
        <note>structural</note>
    </ligand>
</feature>
<evidence type="ECO:0000256" key="7">
    <source>
        <dbReference type="ARBA" id="ARBA00035120"/>
    </source>
</evidence>
<gene>
    <name evidence="10" type="primary">fluC</name>
    <name evidence="10" type="synonym">crcB</name>
    <name evidence="11" type="ORF">N801_18830</name>
</gene>
<sequence>MPARSRDLALVAVGGVAGALLRCAVGTAVPHAAGGWPWATLAVNVAASLLIGVAAGWAHWRHAAHWVRPLLMSGVLGGFSTYSAFAVDTVGLVEAGSAGLAAAYVVVTLVTCVGAVAMGTAVAQRLWHRP</sequence>
<comment type="subcellular location">
    <subcellularLocation>
        <location evidence="1 10">Cell membrane</location>
        <topology evidence="1 10">Multi-pass membrane protein</topology>
    </subcellularLocation>
</comment>
<protein>
    <recommendedName>
        <fullName evidence="10">Fluoride-specific ion channel FluC</fullName>
    </recommendedName>
</protein>
<evidence type="ECO:0000256" key="5">
    <source>
        <dbReference type="ARBA" id="ARBA00023136"/>
    </source>
</evidence>
<evidence type="ECO:0000256" key="1">
    <source>
        <dbReference type="ARBA" id="ARBA00004651"/>
    </source>
</evidence>
<evidence type="ECO:0000313" key="12">
    <source>
        <dbReference type="Proteomes" id="UP000030013"/>
    </source>
</evidence>
<dbReference type="PANTHER" id="PTHR28259:SF1">
    <property type="entry name" value="FLUORIDE EXPORT PROTEIN 1-RELATED"/>
    <property type="match status" value="1"/>
</dbReference>
<dbReference type="HAMAP" id="MF_00454">
    <property type="entry name" value="FluC"/>
    <property type="match status" value="1"/>
</dbReference>
<dbReference type="Proteomes" id="UP000030013">
    <property type="component" value="Unassembled WGS sequence"/>
</dbReference>
<keyword evidence="12" id="KW-1185">Reference proteome</keyword>
<keyword evidence="10" id="KW-0915">Sodium</keyword>
<evidence type="ECO:0000256" key="6">
    <source>
        <dbReference type="ARBA" id="ARBA00023303"/>
    </source>
</evidence>
<keyword evidence="6 10" id="KW-0407">Ion channel</keyword>
<keyword evidence="5 10" id="KW-0472">Membrane</keyword>
<keyword evidence="10" id="KW-0406">Ion transport</keyword>
<dbReference type="EMBL" id="AVPL01000069">
    <property type="protein sequence ID" value="KGN39820.1"/>
    <property type="molecule type" value="Genomic_DNA"/>
</dbReference>
<keyword evidence="2 10" id="KW-1003">Cell membrane</keyword>
<evidence type="ECO:0000256" key="2">
    <source>
        <dbReference type="ARBA" id="ARBA00022475"/>
    </source>
</evidence>
<dbReference type="Pfam" id="PF02537">
    <property type="entry name" value="CRCB"/>
    <property type="match status" value="1"/>
</dbReference>
<evidence type="ECO:0000256" key="9">
    <source>
        <dbReference type="ARBA" id="ARBA00049940"/>
    </source>
</evidence>
<dbReference type="RefSeq" id="WP_035940282.1">
    <property type="nucleotide sequence ID" value="NZ_AVPL01000069.1"/>
</dbReference>
<reference evidence="11 12" key="1">
    <citation type="submission" date="2013-08" db="EMBL/GenBank/DDBJ databases">
        <title>The genome sequence of Knoellia aerolata.</title>
        <authorList>
            <person name="Zhu W."/>
            <person name="Wang G."/>
        </authorList>
    </citation>
    <scope>NUCLEOTIDE SEQUENCE [LARGE SCALE GENOMIC DNA]</scope>
    <source>
        <strain evidence="11 12">DSM 18566</strain>
    </source>
</reference>
<evidence type="ECO:0000256" key="8">
    <source>
        <dbReference type="ARBA" id="ARBA00035585"/>
    </source>
</evidence>
<dbReference type="PANTHER" id="PTHR28259">
    <property type="entry name" value="FLUORIDE EXPORT PROTEIN 1-RELATED"/>
    <property type="match status" value="1"/>
</dbReference>
<accession>A0A0A0JQQ9</accession>
<feature type="transmembrane region" description="Helical" evidence="10">
    <location>
        <begin position="36"/>
        <end position="58"/>
    </location>
</feature>
<organism evidence="11 12">
    <name type="scientific">Knoellia aerolata DSM 18566</name>
    <dbReference type="NCBI Taxonomy" id="1385519"/>
    <lineage>
        <taxon>Bacteria</taxon>
        <taxon>Bacillati</taxon>
        <taxon>Actinomycetota</taxon>
        <taxon>Actinomycetes</taxon>
        <taxon>Micrococcales</taxon>
        <taxon>Intrasporangiaceae</taxon>
        <taxon>Knoellia</taxon>
    </lineage>
</organism>
<dbReference type="eggNOG" id="COG0239">
    <property type="taxonomic scope" value="Bacteria"/>
</dbReference>
<dbReference type="AlphaFoldDB" id="A0A0A0JQQ9"/>
<evidence type="ECO:0000313" key="11">
    <source>
        <dbReference type="EMBL" id="KGN39820.1"/>
    </source>
</evidence>
<comment type="catalytic activity">
    <reaction evidence="8">
        <text>fluoride(in) = fluoride(out)</text>
        <dbReference type="Rhea" id="RHEA:76159"/>
        <dbReference type="ChEBI" id="CHEBI:17051"/>
    </reaction>
    <physiologicalReaction direction="left-to-right" evidence="8">
        <dbReference type="Rhea" id="RHEA:76160"/>
    </physiologicalReaction>
</comment>
<comment type="activity regulation">
    <text evidence="10">Na(+) is not transported, but it plays an essential structural role and its presence is essential for fluoride channel function.</text>
</comment>
<comment type="caution">
    <text evidence="11">The sequence shown here is derived from an EMBL/GenBank/DDBJ whole genome shotgun (WGS) entry which is preliminary data.</text>
</comment>
<evidence type="ECO:0000256" key="10">
    <source>
        <dbReference type="HAMAP-Rule" id="MF_00454"/>
    </source>
</evidence>
<keyword evidence="3 10" id="KW-0812">Transmembrane</keyword>
<dbReference type="GO" id="GO:0005886">
    <property type="term" value="C:plasma membrane"/>
    <property type="evidence" value="ECO:0007669"/>
    <property type="project" value="UniProtKB-SubCell"/>
</dbReference>
<dbReference type="GO" id="GO:0140114">
    <property type="term" value="P:cellular detoxification of fluoride"/>
    <property type="evidence" value="ECO:0007669"/>
    <property type="project" value="UniProtKB-UniRule"/>
</dbReference>
<comment type="function">
    <text evidence="9 10">Fluoride-specific ion channel. Important for reducing fluoride concentration in the cell, thus reducing its toxicity.</text>
</comment>
<dbReference type="STRING" id="1385519.N801_18830"/>
<keyword evidence="10" id="KW-0479">Metal-binding</keyword>
<proteinExistence type="inferred from homology"/>
<feature type="transmembrane region" description="Helical" evidence="10">
    <location>
        <begin position="70"/>
        <end position="87"/>
    </location>
</feature>
<comment type="similarity">
    <text evidence="7 10">Belongs to the fluoride channel Fluc/FEX (TC 1.A.43) family.</text>
</comment>
<dbReference type="InterPro" id="IPR003691">
    <property type="entry name" value="FluC"/>
</dbReference>
<dbReference type="GO" id="GO:0062054">
    <property type="term" value="F:fluoride channel activity"/>
    <property type="evidence" value="ECO:0007669"/>
    <property type="project" value="UniProtKB-UniRule"/>
</dbReference>
<name>A0A0A0JQQ9_9MICO</name>
<keyword evidence="4 10" id="KW-1133">Transmembrane helix</keyword>
<feature type="transmembrane region" description="Helical" evidence="10">
    <location>
        <begin position="99"/>
        <end position="123"/>
    </location>
</feature>